<dbReference type="GO" id="GO:0045087">
    <property type="term" value="P:innate immune response"/>
    <property type="evidence" value="ECO:0007669"/>
    <property type="project" value="UniProtKB-KW"/>
</dbReference>
<feature type="domain" description="B box-type" evidence="18">
    <location>
        <begin position="239"/>
        <end position="279"/>
    </location>
</feature>
<evidence type="ECO:0000256" key="15">
    <source>
        <dbReference type="PROSITE-ProRule" id="PRU00024"/>
    </source>
</evidence>
<dbReference type="Proteomes" id="UP000016666">
    <property type="component" value="Chromosome 25"/>
</dbReference>
<dbReference type="GO" id="GO:0005764">
    <property type="term" value="C:lysosome"/>
    <property type="evidence" value="ECO:0007669"/>
    <property type="project" value="UniProtKB-SubCell"/>
</dbReference>
<dbReference type="InterPro" id="IPR051051">
    <property type="entry name" value="E3_ubiq-ligase_TRIM/RNF"/>
</dbReference>
<feature type="compositionally biased region" description="Basic and acidic residues" evidence="17">
    <location>
        <begin position="15"/>
        <end position="33"/>
    </location>
</feature>
<dbReference type="Gene3D" id="4.10.830.40">
    <property type="match status" value="1"/>
</dbReference>
<keyword evidence="10 16" id="KW-0175">Coiled coil</keyword>
<dbReference type="FunFam" id="4.10.830.40:FF:000003">
    <property type="entry name" value="Tripartite motif containing 29"/>
    <property type="match status" value="1"/>
</dbReference>
<dbReference type="CDD" id="cd19769">
    <property type="entry name" value="Bbox2_TRIM16-like"/>
    <property type="match status" value="1"/>
</dbReference>
<evidence type="ECO:0000256" key="3">
    <source>
        <dbReference type="ARBA" id="ARBA00022490"/>
    </source>
</evidence>
<evidence type="ECO:0000313" key="20">
    <source>
        <dbReference type="Proteomes" id="UP000016666"/>
    </source>
</evidence>
<evidence type="ECO:0000256" key="10">
    <source>
        <dbReference type="ARBA" id="ARBA00023054"/>
    </source>
</evidence>
<keyword evidence="20" id="KW-1185">Reference proteome</keyword>
<evidence type="ECO:0000256" key="11">
    <source>
        <dbReference type="ARBA" id="ARBA00023228"/>
    </source>
</evidence>
<protein>
    <recommendedName>
        <fullName evidence="14">Tripartite motif-containing protein 29</fullName>
    </recommendedName>
</protein>
<gene>
    <name evidence="19" type="primary">TRIM29</name>
</gene>
<evidence type="ECO:0000256" key="14">
    <source>
        <dbReference type="ARBA" id="ARBA00071683"/>
    </source>
</evidence>
<reference evidence="19" key="3">
    <citation type="submission" date="2025-09" db="UniProtKB">
        <authorList>
            <consortium name="Ensembl"/>
        </authorList>
    </citation>
    <scope>IDENTIFICATION</scope>
</reference>
<organism evidence="19 20">
    <name type="scientific">Anas platyrhynchos platyrhynchos</name>
    <name type="common">Northern mallard</name>
    <dbReference type="NCBI Taxonomy" id="8840"/>
    <lineage>
        <taxon>Eukaryota</taxon>
        <taxon>Metazoa</taxon>
        <taxon>Chordata</taxon>
        <taxon>Craniata</taxon>
        <taxon>Vertebrata</taxon>
        <taxon>Euteleostomi</taxon>
        <taxon>Archelosauria</taxon>
        <taxon>Archosauria</taxon>
        <taxon>Dinosauria</taxon>
        <taxon>Saurischia</taxon>
        <taxon>Theropoda</taxon>
        <taxon>Coelurosauria</taxon>
        <taxon>Aves</taxon>
        <taxon>Neognathae</taxon>
        <taxon>Galloanserae</taxon>
        <taxon>Anseriformes</taxon>
        <taxon>Anatidae</taxon>
        <taxon>Anatinae</taxon>
        <taxon>Anas</taxon>
    </lineage>
</organism>
<feature type="region of interest" description="Disordered" evidence="17">
    <location>
        <begin position="1"/>
        <end position="62"/>
    </location>
</feature>
<dbReference type="InterPro" id="IPR058030">
    <property type="entry name" value="TRIM8/14/16/25/29/45/65_CC"/>
</dbReference>
<comment type="function">
    <text evidence="12">Plays a crucial role in the regulation of macrophage activation in response to viral or bacterial infections within the respiratory tract. Mechanistically, TRIM29 interacts with IKBKG/NEMO in the lysosome where it induces its 'Lys-48' ubiquitination and subsequent degradation. In turn, the expression of type I interferons and the production of pro-inflammatory cytokines are inhibited. Additionally, induces the 'Lys-48' ubiquitination of STING1 in a similar way, leading to its degradation.</text>
</comment>
<keyword evidence="4" id="KW-0597">Phosphoprotein</keyword>
<dbReference type="Pfam" id="PF25600">
    <property type="entry name" value="TRIM_CC"/>
    <property type="match status" value="1"/>
</dbReference>
<feature type="compositionally biased region" description="Polar residues" evidence="17">
    <location>
        <begin position="51"/>
        <end position="62"/>
    </location>
</feature>
<dbReference type="Ensembl" id="ENSAPLT00000023893.1">
    <property type="protein sequence ID" value="ENSAPLP00000031640.1"/>
    <property type="gene ID" value="ENSAPLG00000000965.2"/>
</dbReference>
<dbReference type="PANTHER" id="PTHR25465">
    <property type="entry name" value="B-BOX DOMAIN CONTAINING"/>
    <property type="match status" value="1"/>
</dbReference>
<evidence type="ECO:0000256" key="16">
    <source>
        <dbReference type="SAM" id="Coils"/>
    </source>
</evidence>
<feature type="compositionally biased region" description="Polar residues" evidence="17">
    <location>
        <begin position="1"/>
        <end position="12"/>
    </location>
</feature>
<evidence type="ECO:0000256" key="5">
    <source>
        <dbReference type="ARBA" id="ARBA00022588"/>
    </source>
</evidence>
<keyword evidence="7 15" id="KW-0863">Zinc-finger</keyword>
<dbReference type="AlphaFoldDB" id="A0A493U1C4"/>
<proteinExistence type="predicted"/>
<dbReference type="SUPFAM" id="SSF57845">
    <property type="entry name" value="B-box zinc-binding domain"/>
    <property type="match status" value="1"/>
</dbReference>
<dbReference type="InterPro" id="IPR000315">
    <property type="entry name" value="Znf_B-box"/>
</dbReference>
<dbReference type="GO" id="GO:0008270">
    <property type="term" value="F:zinc ion binding"/>
    <property type="evidence" value="ECO:0007669"/>
    <property type="project" value="UniProtKB-KW"/>
</dbReference>
<keyword evidence="6" id="KW-0479">Metal-binding</keyword>
<comment type="subcellular location">
    <subcellularLocation>
        <location evidence="2">Cytoplasm</location>
    </subcellularLocation>
    <subcellularLocation>
        <location evidence="1">Lysosome</location>
    </subcellularLocation>
</comment>
<dbReference type="CDD" id="cd19840">
    <property type="entry name" value="Bbox1_TRIM29"/>
    <property type="match status" value="1"/>
</dbReference>
<evidence type="ECO:0000313" key="19">
    <source>
        <dbReference type="Ensembl" id="ENSAPLP00000031640.1"/>
    </source>
</evidence>
<evidence type="ECO:0000256" key="9">
    <source>
        <dbReference type="ARBA" id="ARBA00022859"/>
    </source>
</evidence>
<dbReference type="PROSITE" id="PS50119">
    <property type="entry name" value="ZF_BBOX"/>
    <property type="match status" value="1"/>
</dbReference>
<evidence type="ECO:0000256" key="7">
    <source>
        <dbReference type="ARBA" id="ARBA00022771"/>
    </source>
</evidence>
<evidence type="ECO:0000256" key="17">
    <source>
        <dbReference type="SAM" id="MobiDB-lite"/>
    </source>
</evidence>
<reference evidence="19 20" key="1">
    <citation type="submission" date="2017-10" db="EMBL/GenBank/DDBJ databases">
        <title>A new Pekin duck reference genome.</title>
        <authorList>
            <person name="Hou Z.-C."/>
            <person name="Zhou Z.-K."/>
            <person name="Zhu F."/>
            <person name="Hou S.-S."/>
        </authorList>
    </citation>
    <scope>NUCLEOTIDE SEQUENCE [LARGE SCALE GENOMIC DNA]</scope>
</reference>
<keyword evidence="3" id="KW-0963">Cytoplasm</keyword>
<evidence type="ECO:0000256" key="8">
    <source>
        <dbReference type="ARBA" id="ARBA00022833"/>
    </source>
</evidence>
<sequence length="571" mass="64630">METGSAARTNGTAGKPEDVKSPSAPKKDEEVKKNSNPGGGEKEPMKGTGGTSLETGQIKSSLFSGSDWKRPIIQFVESSDEKRSTYFSMDSADSKKMQYSSGQIGDMRRPPLSFADKGDLRKSLFSLDSKKSFLPNEGEGRKPLFSGGQMGDMKKSSLPLVETGDLRRATFNKVPDRAAGSRPRVKLEDVLCDSCIDNKQKAVKSCLVCQASFCELHLKPHLEGAAFRDHQLLDPIRDFEARKCPVHGKTMELFCQTDQMCICYLCMFQEHKNHSTVTVEIEKAGKEAELSLQKEQLQLKIIEVEDEMDKWQKERDRIKNYTTNEKATVDQHFKELIRDLERQRDEVKAALDQREKIASENVKEIVDELEERAKLLREDKENREQIHQISDSVLFLQEFGALMRNYVPPPSLPTYSVLLEGESMSPSMGLLRDDLLNVCMRHVEKICKADLGRNFIERNHMENGDHRFMMNNYEWNQPDNLKRFSMFLSPKVGNGTKLPFQFSSVGQNPPGDFSKQSDGSLFTKTAYPSIVRHQSAKVTPQTWKSSKQSVLSHYRPFYVNKGNGATSNEAP</sequence>
<dbReference type="FunFam" id="3.30.160.60:FF:000903">
    <property type="entry name" value="Tripartite motif-containing protein 29"/>
    <property type="match status" value="1"/>
</dbReference>
<keyword evidence="5" id="KW-0399">Innate immunity</keyword>
<name>A0A493U1C4_ANAPP</name>
<dbReference type="Gene3D" id="3.30.160.60">
    <property type="entry name" value="Classic Zinc Finger"/>
    <property type="match status" value="1"/>
</dbReference>
<keyword evidence="9" id="KW-0391">Immunity</keyword>
<reference evidence="19" key="2">
    <citation type="submission" date="2025-08" db="UniProtKB">
        <authorList>
            <consortium name="Ensembl"/>
        </authorList>
    </citation>
    <scope>IDENTIFICATION</scope>
</reference>
<feature type="coiled-coil region" evidence="16">
    <location>
        <begin position="287"/>
        <end position="386"/>
    </location>
</feature>
<keyword evidence="11" id="KW-0458">Lysosome</keyword>
<dbReference type="PANTHER" id="PTHR25465:SF7">
    <property type="entry name" value="TRIPARTITE MOTIF-CONTAINING PROTEIN 29"/>
    <property type="match status" value="1"/>
</dbReference>
<evidence type="ECO:0000256" key="12">
    <source>
        <dbReference type="ARBA" id="ARBA00056595"/>
    </source>
</evidence>
<dbReference type="SMART" id="SM00336">
    <property type="entry name" value="BBOX"/>
    <property type="match status" value="2"/>
</dbReference>
<keyword evidence="8" id="KW-0862">Zinc</keyword>
<evidence type="ECO:0000256" key="4">
    <source>
        <dbReference type="ARBA" id="ARBA00022553"/>
    </source>
</evidence>
<evidence type="ECO:0000256" key="6">
    <source>
        <dbReference type="ARBA" id="ARBA00022723"/>
    </source>
</evidence>
<dbReference type="Pfam" id="PF00643">
    <property type="entry name" value="zf-B_box"/>
    <property type="match status" value="1"/>
</dbReference>
<evidence type="ECO:0000259" key="18">
    <source>
        <dbReference type="PROSITE" id="PS50119"/>
    </source>
</evidence>
<accession>A0A493U1C4</accession>
<evidence type="ECO:0000256" key="2">
    <source>
        <dbReference type="ARBA" id="ARBA00004496"/>
    </source>
</evidence>
<evidence type="ECO:0000256" key="13">
    <source>
        <dbReference type="ARBA" id="ARBA00063229"/>
    </source>
</evidence>
<evidence type="ECO:0000256" key="1">
    <source>
        <dbReference type="ARBA" id="ARBA00004371"/>
    </source>
</evidence>
<comment type="subunit">
    <text evidence="13">Interacts with VIM and HINT1. Interacts with IKBKG/NEMO. Interacts with STING1.</text>
</comment>
<dbReference type="GeneTree" id="ENSGT00940000161416"/>